<feature type="domain" description="Thiamine pyrophosphate enzyme TPP-binding" evidence="6">
    <location>
        <begin position="382"/>
        <end position="513"/>
    </location>
</feature>
<evidence type="ECO:0000256" key="3">
    <source>
        <dbReference type="ARBA" id="ARBA00023052"/>
    </source>
</evidence>
<evidence type="ECO:0000256" key="4">
    <source>
        <dbReference type="RuleBase" id="RU362132"/>
    </source>
</evidence>
<evidence type="ECO:0000256" key="2">
    <source>
        <dbReference type="ARBA" id="ARBA00007812"/>
    </source>
</evidence>
<evidence type="ECO:0000259" key="6">
    <source>
        <dbReference type="Pfam" id="PF02775"/>
    </source>
</evidence>
<feature type="domain" description="Thiamine pyrophosphate enzyme central" evidence="5">
    <location>
        <begin position="192"/>
        <end position="324"/>
    </location>
</feature>
<dbReference type="Gene3D" id="3.40.50.1220">
    <property type="entry name" value="TPP-binding domain"/>
    <property type="match status" value="1"/>
</dbReference>
<keyword evidence="8" id="KW-0456">Lyase</keyword>
<dbReference type="EC" id="4.1.1.75" evidence="8"/>
<dbReference type="EMBL" id="VHLG01000002">
    <property type="protein sequence ID" value="TPW32203.1"/>
    <property type="molecule type" value="Genomic_DNA"/>
</dbReference>
<dbReference type="PANTHER" id="PTHR18968">
    <property type="entry name" value="THIAMINE PYROPHOSPHATE ENZYMES"/>
    <property type="match status" value="1"/>
</dbReference>
<dbReference type="OrthoDB" id="4494979at2"/>
<dbReference type="NCBIfam" id="NF005712">
    <property type="entry name" value="PRK07524.1"/>
    <property type="match status" value="1"/>
</dbReference>
<protein>
    <submittedName>
        <fullName evidence="8">5-guanidino-2-oxopentanoate decarboxylase</fullName>
        <ecNumber evidence="8">4.1.1.75</ecNumber>
    </submittedName>
</protein>
<comment type="cofactor">
    <cofactor evidence="1">
        <name>thiamine diphosphate</name>
        <dbReference type="ChEBI" id="CHEBI:58937"/>
    </cofactor>
</comment>
<dbReference type="Pfam" id="PF02775">
    <property type="entry name" value="TPP_enzyme_C"/>
    <property type="match status" value="1"/>
</dbReference>
<dbReference type="InterPro" id="IPR045229">
    <property type="entry name" value="TPP_enz"/>
</dbReference>
<dbReference type="GO" id="GO:0009097">
    <property type="term" value="P:isoleucine biosynthetic process"/>
    <property type="evidence" value="ECO:0007669"/>
    <property type="project" value="TreeGrafter"/>
</dbReference>
<feature type="domain" description="Thiamine pyrophosphate enzyme N-terminal TPP-binding" evidence="7">
    <location>
        <begin position="4"/>
        <end position="121"/>
    </location>
</feature>
<comment type="caution">
    <text evidence="8">The sequence shown here is derived from an EMBL/GenBank/DDBJ whole genome shotgun (WGS) entry which is preliminary data.</text>
</comment>
<dbReference type="GO" id="GO:0047435">
    <property type="term" value="F:5-guanidino-2-oxopentanoate decarboxylase activity"/>
    <property type="evidence" value="ECO:0007669"/>
    <property type="project" value="UniProtKB-EC"/>
</dbReference>
<dbReference type="InterPro" id="IPR000399">
    <property type="entry name" value="TPP-bd_CS"/>
</dbReference>
<dbReference type="GO" id="GO:0050660">
    <property type="term" value="F:flavin adenine dinucleotide binding"/>
    <property type="evidence" value="ECO:0007669"/>
    <property type="project" value="TreeGrafter"/>
</dbReference>
<dbReference type="SUPFAM" id="SSF52467">
    <property type="entry name" value="DHS-like NAD/FAD-binding domain"/>
    <property type="match status" value="1"/>
</dbReference>
<dbReference type="CDD" id="cd00568">
    <property type="entry name" value="TPP_enzymes"/>
    <property type="match status" value="1"/>
</dbReference>
<dbReference type="Pfam" id="PF02776">
    <property type="entry name" value="TPP_enzyme_N"/>
    <property type="match status" value="1"/>
</dbReference>
<evidence type="ECO:0000313" key="8">
    <source>
        <dbReference type="EMBL" id="TPW32203.1"/>
    </source>
</evidence>
<dbReference type="AlphaFoldDB" id="A0A506UCN9"/>
<dbReference type="InterPro" id="IPR029035">
    <property type="entry name" value="DHS-like_NAD/FAD-binding_dom"/>
</dbReference>
<dbReference type="Gene3D" id="3.40.50.970">
    <property type="match status" value="2"/>
</dbReference>
<dbReference type="GO" id="GO:0000287">
    <property type="term" value="F:magnesium ion binding"/>
    <property type="evidence" value="ECO:0007669"/>
    <property type="project" value="InterPro"/>
</dbReference>
<gene>
    <name evidence="8" type="ORF">FJU08_04100</name>
</gene>
<evidence type="ECO:0000313" key="9">
    <source>
        <dbReference type="Proteomes" id="UP000318801"/>
    </source>
</evidence>
<dbReference type="InterPro" id="IPR012000">
    <property type="entry name" value="Thiamin_PyroP_enz_cen_dom"/>
</dbReference>
<evidence type="ECO:0000256" key="1">
    <source>
        <dbReference type="ARBA" id="ARBA00001964"/>
    </source>
</evidence>
<dbReference type="GO" id="GO:0009099">
    <property type="term" value="P:L-valine biosynthetic process"/>
    <property type="evidence" value="ECO:0007669"/>
    <property type="project" value="TreeGrafter"/>
</dbReference>
<dbReference type="GO" id="GO:0030976">
    <property type="term" value="F:thiamine pyrophosphate binding"/>
    <property type="evidence" value="ECO:0007669"/>
    <property type="project" value="InterPro"/>
</dbReference>
<evidence type="ECO:0000259" key="5">
    <source>
        <dbReference type="Pfam" id="PF00205"/>
    </source>
</evidence>
<dbReference type="PANTHER" id="PTHR18968:SF13">
    <property type="entry name" value="ACETOLACTATE SYNTHASE CATALYTIC SUBUNIT, MITOCHONDRIAL"/>
    <property type="match status" value="1"/>
</dbReference>
<proteinExistence type="inferred from homology"/>
<keyword evidence="3 4" id="KW-0786">Thiamine pyrophosphate</keyword>
<dbReference type="Pfam" id="PF00205">
    <property type="entry name" value="TPP_enzyme_M"/>
    <property type="match status" value="1"/>
</dbReference>
<comment type="similarity">
    <text evidence="2 4">Belongs to the TPP enzyme family.</text>
</comment>
<dbReference type="GO" id="GO:0003984">
    <property type="term" value="F:acetolactate synthase activity"/>
    <property type="evidence" value="ECO:0007669"/>
    <property type="project" value="TreeGrafter"/>
</dbReference>
<dbReference type="SUPFAM" id="SSF52518">
    <property type="entry name" value="Thiamin diphosphate-binding fold (THDP-binding)"/>
    <property type="match status" value="2"/>
</dbReference>
<accession>A0A506UCN9</accession>
<dbReference type="GO" id="GO:0005948">
    <property type="term" value="C:acetolactate synthase complex"/>
    <property type="evidence" value="ECO:0007669"/>
    <property type="project" value="TreeGrafter"/>
</dbReference>
<dbReference type="InterPro" id="IPR012001">
    <property type="entry name" value="Thiamin_PyroP_enz_TPP-bd_dom"/>
</dbReference>
<dbReference type="RefSeq" id="WP_141147714.1">
    <property type="nucleotide sequence ID" value="NZ_VHLG01000002.1"/>
</dbReference>
<reference evidence="8 9" key="1">
    <citation type="submission" date="2019-06" db="EMBL/GenBank/DDBJ databases">
        <authorList>
            <person name="Li M."/>
        </authorList>
    </citation>
    <scope>NUCLEOTIDE SEQUENCE [LARGE SCALE GENOMIC DNA]</scope>
    <source>
        <strain evidence="8 9">BGMRC2036</strain>
    </source>
</reference>
<dbReference type="FunFam" id="3.40.50.970:FF:000007">
    <property type="entry name" value="Acetolactate synthase"/>
    <property type="match status" value="1"/>
</dbReference>
<dbReference type="InterPro" id="IPR029061">
    <property type="entry name" value="THDP-binding"/>
</dbReference>
<dbReference type="PROSITE" id="PS00187">
    <property type="entry name" value="TPP_ENZYMES"/>
    <property type="match status" value="1"/>
</dbReference>
<organism evidence="8 9">
    <name type="scientific">Martelella alba</name>
    <dbReference type="NCBI Taxonomy" id="2590451"/>
    <lineage>
        <taxon>Bacteria</taxon>
        <taxon>Pseudomonadati</taxon>
        <taxon>Pseudomonadota</taxon>
        <taxon>Alphaproteobacteria</taxon>
        <taxon>Hyphomicrobiales</taxon>
        <taxon>Aurantimonadaceae</taxon>
        <taxon>Martelella</taxon>
    </lineage>
</organism>
<dbReference type="Proteomes" id="UP000318801">
    <property type="component" value="Unassembled WGS sequence"/>
</dbReference>
<dbReference type="CDD" id="cd07035">
    <property type="entry name" value="TPP_PYR_POX_like"/>
    <property type="match status" value="1"/>
</dbReference>
<name>A0A506UCN9_9HYPH</name>
<sequence>MTVMTVGEALVRLLERRGVEIVFGIPGVHTAELYRGLARSSIRHVTPRHEQGAGFMADGYARVTGKPGVAFVITGPGLLNTVTAMAQARADSIPMLVISGVNHRATLGRNMGCLHELPDQRAMIASFALHSERLENADLLPVVVDRAFAVLGSGRPGPVHIEIPLDVMVEPITLLPEPAPVAPLHAVDAADLEQAAQLMAKANAPVILAGGGAAFADAALSALAVRLDAPVITTTNGRGLAGATGLDVPASPSLPAVREAIAASDLVIAVGTEFGQTDYDMYVDGGFPTLPPLIRVDRSASQLASGPKSSVALEGDAADLLDALAVRVLPGPAGAGRARAESLRKAARRDVPAALDSETALLSALCDAVGRARFVGDSTQLVYAGNLYFAAKAPRLWFNAATGFGALGYGPAAAIGAALGDPEMPVIALVGDGGLQFSLAELATAVDEKVDVVFLVHNNFGYREIETFMLEAGIAPVGVKPTPPDMEHVARAYGLEFARVKTADALIKAVGERTGRGVHLVEYQTG</sequence>
<keyword evidence="9" id="KW-1185">Reference proteome</keyword>
<evidence type="ECO:0000259" key="7">
    <source>
        <dbReference type="Pfam" id="PF02776"/>
    </source>
</evidence>
<dbReference type="InterPro" id="IPR011766">
    <property type="entry name" value="TPP_enzyme_TPP-bd"/>
</dbReference>